<evidence type="ECO:0000256" key="5">
    <source>
        <dbReference type="ARBA" id="ARBA00022989"/>
    </source>
</evidence>
<keyword evidence="6 7" id="KW-0472">Membrane</keyword>
<feature type="transmembrane region" description="Helical" evidence="7">
    <location>
        <begin position="212"/>
        <end position="238"/>
    </location>
</feature>
<comment type="similarity">
    <text evidence="2">Belongs to the CPA3 antiporters (TC 2.A.63) subunit B family.</text>
</comment>
<evidence type="ECO:0000313" key="11">
    <source>
        <dbReference type="Proteomes" id="UP001231124"/>
    </source>
</evidence>
<proteinExistence type="inferred from homology"/>
<evidence type="ECO:0000259" key="9">
    <source>
        <dbReference type="Pfam" id="PF04039"/>
    </source>
</evidence>
<feature type="transmembrane region" description="Helical" evidence="7">
    <location>
        <begin position="73"/>
        <end position="91"/>
    </location>
</feature>
<sequence length="258" mass="27100">MSPRLRLAILGLALLALLPGAAATIGHLPDFGSTIAAYGETINAIAPGERHVANMVSFINFDIRGLDTLGEEFMLLAAITGTVVLLRGKRGEGNTDRAMRLHGRAMLPRSEAVQLACRLTGPLLMMFGLYVVLHATVTPGGGFQGGVILASGTMLAYLGEGYAGWRDAVRSHWLDAMEGGGALLFALCGLAPMLVGAAFMQNVLPYGTFKDVFSGGLMLVENAGVALAVCGGFTQLFLEFMEETRVPDGPEEPGEDSA</sequence>
<protein>
    <submittedName>
        <fullName evidence="10">Multicomponent Na+:H+ antiporter subunit B</fullName>
    </submittedName>
</protein>
<dbReference type="RefSeq" id="WP_238204643.1">
    <property type="nucleotide sequence ID" value="NZ_BPQE01000020.1"/>
</dbReference>
<evidence type="ECO:0000256" key="6">
    <source>
        <dbReference type="ARBA" id="ARBA00023136"/>
    </source>
</evidence>
<comment type="subcellular location">
    <subcellularLocation>
        <location evidence="1">Cell membrane</location>
        <topology evidence="1">Multi-pass membrane protein</topology>
    </subcellularLocation>
</comment>
<dbReference type="InterPro" id="IPR007182">
    <property type="entry name" value="MnhB"/>
</dbReference>
<feature type="transmembrane region" description="Helical" evidence="7">
    <location>
        <begin position="141"/>
        <end position="159"/>
    </location>
</feature>
<feature type="transmembrane region" description="Helical" evidence="7">
    <location>
        <begin position="112"/>
        <end position="135"/>
    </location>
</feature>
<keyword evidence="8" id="KW-0732">Signal</keyword>
<dbReference type="InterPro" id="IPR050622">
    <property type="entry name" value="CPA3_antiporter_subunitB"/>
</dbReference>
<gene>
    <name evidence="10" type="ORF">QO012_000434</name>
</gene>
<evidence type="ECO:0000256" key="1">
    <source>
        <dbReference type="ARBA" id="ARBA00004651"/>
    </source>
</evidence>
<dbReference type="Proteomes" id="UP001231124">
    <property type="component" value="Unassembled WGS sequence"/>
</dbReference>
<keyword evidence="3" id="KW-1003">Cell membrane</keyword>
<keyword evidence="5 7" id="KW-1133">Transmembrane helix</keyword>
<keyword evidence="4 7" id="KW-0812">Transmembrane</keyword>
<evidence type="ECO:0000256" key="7">
    <source>
        <dbReference type="SAM" id="Phobius"/>
    </source>
</evidence>
<organism evidence="10 11">
    <name type="scientific">Methylobacterium aerolatum</name>
    <dbReference type="NCBI Taxonomy" id="418708"/>
    <lineage>
        <taxon>Bacteria</taxon>
        <taxon>Pseudomonadati</taxon>
        <taxon>Pseudomonadota</taxon>
        <taxon>Alphaproteobacteria</taxon>
        <taxon>Hyphomicrobiales</taxon>
        <taxon>Methylobacteriaceae</taxon>
        <taxon>Methylobacterium</taxon>
    </lineage>
</organism>
<keyword evidence="11" id="KW-1185">Reference proteome</keyword>
<evidence type="ECO:0000256" key="2">
    <source>
        <dbReference type="ARBA" id="ARBA00009425"/>
    </source>
</evidence>
<feature type="domain" description="Na+/H+ antiporter MnhB subunit-related protein" evidence="9">
    <location>
        <begin position="113"/>
        <end position="234"/>
    </location>
</feature>
<feature type="signal peptide" evidence="8">
    <location>
        <begin position="1"/>
        <end position="22"/>
    </location>
</feature>
<name>A0ABU0HUE9_9HYPH</name>
<reference evidence="10 11" key="1">
    <citation type="submission" date="2023-07" db="EMBL/GenBank/DDBJ databases">
        <title>Genomic Encyclopedia of Type Strains, Phase IV (KMG-IV): sequencing the most valuable type-strain genomes for metagenomic binning, comparative biology and taxonomic classification.</title>
        <authorList>
            <person name="Goeker M."/>
        </authorList>
    </citation>
    <scope>NUCLEOTIDE SEQUENCE [LARGE SCALE GENOMIC DNA]</scope>
    <source>
        <strain evidence="10 11">DSM 19013</strain>
    </source>
</reference>
<comment type="caution">
    <text evidence="10">The sequence shown here is derived from an EMBL/GenBank/DDBJ whole genome shotgun (WGS) entry which is preliminary data.</text>
</comment>
<evidence type="ECO:0000256" key="8">
    <source>
        <dbReference type="SAM" id="SignalP"/>
    </source>
</evidence>
<accession>A0ABU0HUE9</accession>
<dbReference type="PANTHER" id="PTHR33932:SF4">
    <property type="entry name" value="NA(+)_H(+) ANTIPORTER SUBUNIT B"/>
    <property type="match status" value="1"/>
</dbReference>
<dbReference type="PANTHER" id="PTHR33932">
    <property type="entry name" value="NA(+)/H(+) ANTIPORTER SUBUNIT B"/>
    <property type="match status" value="1"/>
</dbReference>
<dbReference type="EMBL" id="JAUSVP010000001">
    <property type="protein sequence ID" value="MDQ0445956.1"/>
    <property type="molecule type" value="Genomic_DNA"/>
</dbReference>
<evidence type="ECO:0000256" key="4">
    <source>
        <dbReference type="ARBA" id="ARBA00022692"/>
    </source>
</evidence>
<feature type="transmembrane region" description="Helical" evidence="7">
    <location>
        <begin position="180"/>
        <end position="200"/>
    </location>
</feature>
<feature type="chain" id="PRO_5046628132" evidence="8">
    <location>
        <begin position="23"/>
        <end position="258"/>
    </location>
</feature>
<evidence type="ECO:0000313" key="10">
    <source>
        <dbReference type="EMBL" id="MDQ0445956.1"/>
    </source>
</evidence>
<dbReference type="Pfam" id="PF04039">
    <property type="entry name" value="MnhB"/>
    <property type="match status" value="1"/>
</dbReference>
<evidence type="ECO:0000256" key="3">
    <source>
        <dbReference type="ARBA" id="ARBA00022475"/>
    </source>
</evidence>